<comment type="caution">
    <text evidence="1">The sequence shown here is derived from an EMBL/GenBank/DDBJ whole genome shotgun (WGS) entry which is preliminary data.</text>
</comment>
<organism evidence="1 2">
    <name type="scientific">Argiope bruennichi</name>
    <name type="common">Wasp spider</name>
    <name type="synonym">Aranea bruennichi</name>
    <dbReference type="NCBI Taxonomy" id="94029"/>
    <lineage>
        <taxon>Eukaryota</taxon>
        <taxon>Metazoa</taxon>
        <taxon>Ecdysozoa</taxon>
        <taxon>Arthropoda</taxon>
        <taxon>Chelicerata</taxon>
        <taxon>Arachnida</taxon>
        <taxon>Araneae</taxon>
        <taxon>Araneomorphae</taxon>
        <taxon>Entelegynae</taxon>
        <taxon>Araneoidea</taxon>
        <taxon>Araneidae</taxon>
        <taxon>Argiope</taxon>
    </lineage>
</organism>
<sequence length="105" mass="11729">MPSAVVLVNGDFCRWVVLQPAEDWCPRGGSAFQCQESIHLVIFHASSALLLVEKGAPVLPENKRSRLSKSASVWRGLAIPDGYGNMVWSNYFNSKDEAYFLQEKL</sequence>
<evidence type="ECO:0000313" key="1">
    <source>
        <dbReference type="EMBL" id="KAF8778707.1"/>
    </source>
</evidence>
<dbReference type="Proteomes" id="UP000807504">
    <property type="component" value="Unassembled WGS sequence"/>
</dbReference>
<accession>A0A8T0ESI4</accession>
<gene>
    <name evidence="1" type="ORF">HNY73_015404</name>
</gene>
<protein>
    <submittedName>
        <fullName evidence="1">Uncharacterized protein</fullName>
    </submittedName>
</protein>
<reference evidence="1" key="2">
    <citation type="submission" date="2020-06" db="EMBL/GenBank/DDBJ databases">
        <authorList>
            <person name="Sheffer M."/>
        </authorList>
    </citation>
    <scope>NUCLEOTIDE SEQUENCE</scope>
</reference>
<dbReference type="AlphaFoldDB" id="A0A8T0ESI4"/>
<proteinExistence type="predicted"/>
<dbReference type="EMBL" id="JABXBU010002072">
    <property type="protein sequence ID" value="KAF8778707.1"/>
    <property type="molecule type" value="Genomic_DNA"/>
</dbReference>
<evidence type="ECO:0000313" key="2">
    <source>
        <dbReference type="Proteomes" id="UP000807504"/>
    </source>
</evidence>
<reference evidence="1" key="1">
    <citation type="journal article" date="2020" name="bioRxiv">
        <title>Chromosome-level reference genome of the European wasp spider Argiope bruennichi: a resource for studies on range expansion and evolutionary adaptation.</title>
        <authorList>
            <person name="Sheffer M.M."/>
            <person name="Hoppe A."/>
            <person name="Krehenwinkel H."/>
            <person name="Uhl G."/>
            <person name="Kuss A.W."/>
            <person name="Jensen L."/>
            <person name="Jensen C."/>
            <person name="Gillespie R.G."/>
            <person name="Hoff K.J."/>
            <person name="Prost S."/>
        </authorList>
    </citation>
    <scope>NUCLEOTIDE SEQUENCE</scope>
</reference>
<name>A0A8T0ESI4_ARGBR</name>
<keyword evidence="2" id="KW-1185">Reference proteome</keyword>